<feature type="transmembrane region" description="Helical" evidence="2">
    <location>
        <begin position="173"/>
        <end position="191"/>
    </location>
</feature>
<feature type="domain" description="VTT" evidence="3">
    <location>
        <begin position="30"/>
        <end position="156"/>
    </location>
</feature>
<reference evidence="4 5" key="1">
    <citation type="submission" date="2007-03" db="EMBL/GenBank/DDBJ databases">
        <title>Complete sequence of Desulfotomaculum reducens MI-1.</title>
        <authorList>
            <consortium name="US DOE Joint Genome Institute"/>
            <person name="Copeland A."/>
            <person name="Lucas S."/>
            <person name="Lapidus A."/>
            <person name="Barry K."/>
            <person name="Detter J.C."/>
            <person name="Glavina del Rio T."/>
            <person name="Hammon N."/>
            <person name="Israni S."/>
            <person name="Dalin E."/>
            <person name="Tice H."/>
            <person name="Pitluck S."/>
            <person name="Sims D."/>
            <person name="Brettin T."/>
            <person name="Bruce D."/>
            <person name="Han C."/>
            <person name="Tapia R."/>
            <person name="Schmutz J."/>
            <person name="Larimer F."/>
            <person name="Land M."/>
            <person name="Hauser L."/>
            <person name="Kyrpides N."/>
            <person name="Kim E."/>
            <person name="Tebo B.M."/>
            <person name="Richardson P."/>
        </authorList>
    </citation>
    <scope>NUCLEOTIDE SEQUENCE [LARGE SCALE GENOMIC DNA]</scope>
    <source>
        <strain evidence="4 5">MI-1</strain>
    </source>
</reference>
<dbReference type="eggNOG" id="COG0586">
    <property type="taxonomic scope" value="Bacteria"/>
</dbReference>
<feature type="transmembrane region" description="Helical" evidence="2">
    <location>
        <begin position="12"/>
        <end position="30"/>
    </location>
</feature>
<keyword evidence="5" id="KW-1185">Reference proteome</keyword>
<feature type="transmembrane region" description="Helical" evidence="2">
    <location>
        <begin position="136"/>
        <end position="158"/>
    </location>
</feature>
<protein>
    <submittedName>
        <fullName evidence="4">Uncharacterized membrane-associated protein-like protein</fullName>
    </submittedName>
</protein>
<sequence>MTEQILEHLSKLGLPGLFVGVFLEALGLPFPGSVLVGLTGFLCRQGDFNIFIAWLVALAGYMLGSATAFTLGRYIGEPFLIKWGKYLRLTQERFSKAQELFVKSAPAFIIGGRFIPTIGNLTPYVAGISGISIFRFLFFDAIHAVLWLTVFLGGGALLGQNWPKIMDVLGFKYLWAVLIFLLGMYMLRHYLPIFNRNKI</sequence>
<dbReference type="GO" id="GO:0005886">
    <property type="term" value="C:plasma membrane"/>
    <property type="evidence" value="ECO:0007669"/>
    <property type="project" value="TreeGrafter"/>
</dbReference>
<dbReference type="Proteomes" id="UP000001556">
    <property type="component" value="Chromosome"/>
</dbReference>
<dbReference type="AlphaFoldDB" id="A4J6W8"/>
<organism evidence="4 5">
    <name type="scientific">Desulforamulus reducens (strain ATCC BAA-1160 / DSM 100696 / MI-1)</name>
    <name type="common">Desulfotomaculum reducens</name>
    <dbReference type="NCBI Taxonomy" id="349161"/>
    <lineage>
        <taxon>Bacteria</taxon>
        <taxon>Bacillati</taxon>
        <taxon>Bacillota</taxon>
        <taxon>Clostridia</taxon>
        <taxon>Eubacteriales</taxon>
        <taxon>Peptococcaceae</taxon>
        <taxon>Desulforamulus</taxon>
    </lineage>
</organism>
<keyword evidence="2" id="KW-1133">Transmembrane helix</keyword>
<dbReference type="InterPro" id="IPR051311">
    <property type="entry name" value="DedA_domain"/>
</dbReference>
<proteinExistence type="inferred from homology"/>
<comment type="similarity">
    <text evidence="1">Belongs to the DedA family.</text>
</comment>
<dbReference type="EMBL" id="CP000612">
    <property type="protein sequence ID" value="ABO50821.1"/>
    <property type="molecule type" value="Genomic_DNA"/>
</dbReference>
<dbReference type="HOGENOM" id="CLU_044208_1_0_9"/>
<dbReference type="InterPro" id="IPR032816">
    <property type="entry name" value="VTT_dom"/>
</dbReference>
<evidence type="ECO:0000313" key="5">
    <source>
        <dbReference type="Proteomes" id="UP000001556"/>
    </source>
</evidence>
<evidence type="ECO:0000259" key="3">
    <source>
        <dbReference type="Pfam" id="PF09335"/>
    </source>
</evidence>
<keyword evidence="2" id="KW-0472">Membrane</keyword>
<evidence type="ECO:0000313" key="4">
    <source>
        <dbReference type="EMBL" id="ABO50821.1"/>
    </source>
</evidence>
<dbReference type="KEGG" id="drm:Dred_2311"/>
<dbReference type="OrthoDB" id="9813426at2"/>
<name>A4J6W8_DESRM</name>
<gene>
    <name evidence="4" type="ordered locus">Dred_2311</name>
</gene>
<accession>A4J6W8</accession>
<dbReference type="RefSeq" id="WP_011878619.1">
    <property type="nucleotide sequence ID" value="NC_009253.1"/>
</dbReference>
<dbReference type="Pfam" id="PF09335">
    <property type="entry name" value="VTT_dom"/>
    <property type="match status" value="1"/>
</dbReference>
<evidence type="ECO:0000256" key="2">
    <source>
        <dbReference type="SAM" id="Phobius"/>
    </source>
</evidence>
<feature type="transmembrane region" description="Helical" evidence="2">
    <location>
        <begin position="50"/>
        <end position="75"/>
    </location>
</feature>
<evidence type="ECO:0000256" key="1">
    <source>
        <dbReference type="ARBA" id="ARBA00010792"/>
    </source>
</evidence>
<dbReference type="STRING" id="349161.Dred_2311"/>
<dbReference type="PANTHER" id="PTHR42709">
    <property type="entry name" value="ALKALINE PHOSPHATASE LIKE PROTEIN"/>
    <property type="match status" value="1"/>
</dbReference>
<dbReference type="PANTHER" id="PTHR42709:SF9">
    <property type="entry name" value="ALKALINE PHOSPHATASE LIKE PROTEIN"/>
    <property type="match status" value="1"/>
</dbReference>
<keyword evidence="2" id="KW-0812">Transmembrane</keyword>